<dbReference type="EMBL" id="LIZX01000222">
    <property type="protein sequence ID" value="KPJ63745.1"/>
    <property type="molecule type" value="Genomic_DNA"/>
</dbReference>
<evidence type="ECO:0000313" key="1">
    <source>
        <dbReference type="EMBL" id="KPJ63745.1"/>
    </source>
</evidence>
<accession>A0A0S7XMN0</accession>
<name>A0A0S7XMN0_UNCSA</name>
<evidence type="ECO:0000313" key="2">
    <source>
        <dbReference type="Proteomes" id="UP000051861"/>
    </source>
</evidence>
<gene>
    <name evidence="1" type="ORF">AMJ44_14080</name>
</gene>
<protein>
    <submittedName>
        <fullName evidence="1">Uncharacterized protein</fullName>
    </submittedName>
</protein>
<organism evidence="1 2">
    <name type="scientific">candidate division WOR-1 bacterium DG_54_3</name>
    <dbReference type="NCBI Taxonomy" id="1703775"/>
    <lineage>
        <taxon>Bacteria</taxon>
        <taxon>Bacillati</taxon>
        <taxon>Saganbacteria</taxon>
    </lineage>
</organism>
<proteinExistence type="predicted"/>
<dbReference type="Proteomes" id="UP000051861">
    <property type="component" value="Unassembled WGS sequence"/>
</dbReference>
<reference evidence="1 2" key="1">
    <citation type="journal article" date="2015" name="Microbiome">
        <title>Genomic resolution of linkages in carbon, nitrogen, and sulfur cycling among widespread estuary sediment bacteria.</title>
        <authorList>
            <person name="Baker B.J."/>
            <person name="Lazar C.S."/>
            <person name="Teske A.P."/>
            <person name="Dick G.J."/>
        </authorList>
    </citation>
    <scope>NUCLEOTIDE SEQUENCE [LARGE SCALE GENOMIC DNA]</scope>
    <source>
        <strain evidence="1">DG_54_3</strain>
    </source>
</reference>
<dbReference type="AlphaFoldDB" id="A0A0S7XMN0"/>
<sequence length="150" mass="16852">MAIGWMDNLDEADTFFKTRLNNSSWTVLGGDERTAALTTAYNRIRYCSDYSIPASPTIAQKAKLKDAQCEMAIYMATHLADEDRRKGLQIQGVTHAGIVEENYDKDWLDKLPIPPIVDSILEDFKTAVDFGLIDIDRDEEESVDTDATDV</sequence>
<comment type="caution">
    <text evidence="1">The sequence shown here is derived from an EMBL/GenBank/DDBJ whole genome shotgun (WGS) entry which is preliminary data.</text>
</comment>